<evidence type="ECO:0000313" key="2">
    <source>
        <dbReference type="EMBL" id="GKG99118.1"/>
    </source>
</evidence>
<accession>A0AA37JDP1</accession>
<dbReference type="EMBL" id="BQNJ01000001">
    <property type="protein sequence ID" value="GKG99118.1"/>
    <property type="molecule type" value="Genomic_DNA"/>
</dbReference>
<reference evidence="2" key="1">
    <citation type="submission" date="2022-01" db="EMBL/GenBank/DDBJ databases">
        <title>Novel bile acid biosynthetic pathways are enriched in the microbiome of centenarians.</title>
        <authorList>
            <person name="Sato Y."/>
            <person name="Atarashi K."/>
            <person name="Plichta R.D."/>
            <person name="Arai Y."/>
            <person name="Sasajima S."/>
            <person name="Kearney M.S."/>
            <person name="Suda W."/>
            <person name="Takeshita K."/>
            <person name="Sasaki T."/>
            <person name="Okamoto S."/>
            <person name="Skelly N.A."/>
            <person name="Okamura Y."/>
            <person name="Vlamakis H."/>
            <person name="Li Y."/>
            <person name="Tanoue T."/>
            <person name="Takei H."/>
            <person name="Nittono H."/>
            <person name="Narushima S."/>
            <person name="Irie J."/>
            <person name="Itoh H."/>
            <person name="Moriya K."/>
            <person name="Sugiura Y."/>
            <person name="Suematsu M."/>
            <person name="Moritoki N."/>
            <person name="Shibata S."/>
            <person name="Littman R.D."/>
            <person name="Fischbach A.M."/>
            <person name="Uwamino Y."/>
            <person name="Inoue T."/>
            <person name="Honda A."/>
            <person name="Hattori M."/>
            <person name="Murai T."/>
            <person name="Xavier J.R."/>
            <person name="Hirose N."/>
            <person name="Honda K."/>
        </authorList>
    </citation>
    <scope>NUCLEOTIDE SEQUENCE</scope>
    <source>
        <strain evidence="2">CE91-St55</strain>
    </source>
</reference>
<evidence type="ECO:0000313" key="3">
    <source>
        <dbReference type="Proteomes" id="UP001055091"/>
    </source>
</evidence>
<organism evidence="2 3">
    <name type="scientific">Hungatella hathewayi</name>
    <dbReference type="NCBI Taxonomy" id="154046"/>
    <lineage>
        <taxon>Bacteria</taxon>
        <taxon>Bacillati</taxon>
        <taxon>Bacillota</taxon>
        <taxon>Clostridia</taxon>
        <taxon>Lachnospirales</taxon>
        <taxon>Lachnospiraceae</taxon>
        <taxon>Hungatella</taxon>
    </lineage>
</organism>
<protein>
    <recommendedName>
        <fullName evidence="4">Collagen-like protein</fullName>
    </recommendedName>
</protein>
<evidence type="ECO:0000256" key="1">
    <source>
        <dbReference type="SAM" id="MobiDB-lite"/>
    </source>
</evidence>
<dbReference type="Proteomes" id="UP001055091">
    <property type="component" value="Unassembled WGS sequence"/>
</dbReference>
<name>A0AA37JDP1_9FIRM</name>
<dbReference type="RefSeq" id="WP_243282433.1">
    <property type="nucleotide sequence ID" value="NZ_BQNJ01000001.1"/>
</dbReference>
<proteinExistence type="predicted"/>
<feature type="compositionally biased region" description="Low complexity" evidence="1">
    <location>
        <begin position="12"/>
        <end position="28"/>
    </location>
</feature>
<sequence>MPREVNLGSIIGPQGPQGKQGETGPTGPIGARGATGSQGPKGDVGPPGPKGDKGDMIFGFEVDSSGDLYCIYQDGSTPPDLDYDSTTGDLYLVVD</sequence>
<dbReference type="InterPro" id="IPR008160">
    <property type="entry name" value="Collagen"/>
</dbReference>
<feature type="region of interest" description="Disordered" evidence="1">
    <location>
        <begin position="1"/>
        <end position="58"/>
    </location>
</feature>
<evidence type="ECO:0008006" key="4">
    <source>
        <dbReference type="Google" id="ProtNLM"/>
    </source>
</evidence>
<dbReference type="Pfam" id="PF01391">
    <property type="entry name" value="Collagen"/>
    <property type="match status" value="1"/>
</dbReference>
<gene>
    <name evidence="2" type="ORF">CE91St55_11000</name>
</gene>
<dbReference type="AlphaFoldDB" id="A0AA37JDP1"/>
<comment type="caution">
    <text evidence="2">The sequence shown here is derived from an EMBL/GenBank/DDBJ whole genome shotgun (WGS) entry which is preliminary data.</text>
</comment>